<reference evidence="10 11" key="1">
    <citation type="submission" date="2020-03" db="EMBL/GenBank/DDBJ databases">
        <title>Assessment of the enzymatic potential of alkaline-tolerant lipase obtained from Bacillus luteus H11 (technogenic soil) for the bioremediation of saline soils contaminated with petroleum substances.</title>
        <authorList>
            <person name="Kalwasinska A."/>
        </authorList>
    </citation>
    <scope>NUCLEOTIDE SEQUENCE [LARGE SCALE GENOMIC DNA]</scope>
    <source>
        <strain evidence="10 11">H11</strain>
    </source>
</reference>
<evidence type="ECO:0000259" key="7">
    <source>
        <dbReference type="Pfam" id="PF00441"/>
    </source>
</evidence>
<dbReference type="InterPro" id="IPR006091">
    <property type="entry name" value="Acyl-CoA_Oxase/DH_mid-dom"/>
</dbReference>
<dbReference type="Gene3D" id="1.10.540.10">
    <property type="entry name" value="Acyl-CoA dehydrogenase/oxidase, N-terminal domain"/>
    <property type="match status" value="1"/>
</dbReference>
<dbReference type="GO" id="GO:0003995">
    <property type="term" value="F:acyl-CoA dehydrogenase activity"/>
    <property type="evidence" value="ECO:0007669"/>
    <property type="project" value="TreeGrafter"/>
</dbReference>
<evidence type="ECO:0000256" key="4">
    <source>
        <dbReference type="ARBA" id="ARBA00022827"/>
    </source>
</evidence>
<organism evidence="10 11">
    <name type="scientific">Alkalicoccus luteus</name>
    <dbReference type="NCBI Taxonomy" id="1237094"/>
    <lineage>
        <taxon>Bacteria</taxon>
        <taxon>Bacillati</taxon>
        <taxon>Bacillota</taxon>
        <taxon>Bacilli</taxon>
        <taxon>Bacillales</taxon>
        <taxon>Bacillaceae</taxon>
        <taxon>Alkalicoccus</taxon>
    </lineage>
</organism>
<name>A0A969PYW1_9BACI</name>
<dbReference type="RefSeq" id="WP_168007227.1">
    <property type="nucleotide sequence ID" value="NZ_JAATHJ010000016.1"/>
</dbReference>
<dbReference type="InterPro" id="IPR009075">
    <property type="entry name" value="AcylCo_DH/oxidase_C"/>
</dbReference>
<accession>A0A969PYW1</accession>
<dbReference type="PANTHER" id="PTHR43884">
    <property type="entry name" value="ACYL-COA DEHYDROGENASE"/>
    <property type="match status" value="1"/>
</dbReference>
<dbReference type="Pfam" id="PF02771">
    <property type="entry name" value="Acyl-CoA_dh_N"/>
    <property type="match status" value="1"/>
</dbReference>
<evidence type="ECO:0000259" key="9">
    <source>
        <dbReference type="Pfam" id="PF02771"/>
    </source>
</evidence>
<dbReference type="PIRSF" id="PIRSF016578">
    <property type="entry name" value="HsaA"/>
    <property type="match status" value="1"/>
</dbReference>
<gene>
    <name evidence="10" type="ORF">HCN83_10885</name>
</gene>
<dbReference type="InterPro" id="IPR036250">
    <property type="entry name" value="AcylCo_DH-like_C"/>
</dbReference>
<dbReference type="PANTHER" id="PTHR43884:SF25">
    <property type="entry name" value="ACYL-COA DEHYDROGENASE YDBM-RELATED"/>
    <property type="match status" value="1"/>
</dbReference>
<dbReference type="Pfam" id="PF00441">
    <property type="entry name" value="Acyl-CoA_dh_1"/>
    <property type="match status" value="1"/>
</dbReference>
<comment type="cofactor">
    <cofactor evidence="1 6">
        <name>FAD</name>
        <dbReference type="ChEBI" id="CHEBI:57692"/>
    </cofactor>
</comment>
<dbReference type="CDD" id="cd00567">
    <property type="entry name" value="ACAD"/>
    <property type="match status" value="1"/>
</dbReference>
<evidence type="ECO:0000256" key="1">
    <source>
        <dbReference type="ARBA" id="ARBA00001974"/>
    </source>
</evidence>
<evidence type="ECO:0000256" key="3">
    <source>
        <dbReference type="ARBA" id="ARBA00022630"/>
    </source>
</evidence>
<feature type="domain" description="Acyl-CoA dehydrogenase/oxidase C-terminal" evidence="7">
    <location>
        <begin position="233"/>
        <end position="351"/>
    </location>
</feature>
<dbReference type="SUPFAM" id="SSF47203">
    <property type="entry name" value="Acyl-CoA dehydrogenase C-terminal domain-like"/>
    <property type="match status" value="1"/>
</dbReference>
<protein>
    <submittedName>
        <fullName evidence="10">Acyl-CoA/acyl-ACP dehydrogenase</fullName>
    </submittedName>
</protein>
<evidence type="ECO:0000256" key="6">
    <source>
        <dbReference type="RuleBase" id="RU362125"/>
    </source>
</evidence>
<dbReference type="InterPro" id="IPR037069">
    <property type="entry name" value="AcylCoA_DH/ox_N_sf"/>
</dbReference>
<evidence type="ECO:0000259" key="8">
    <source>
        <dbReference type="Pfam" id="PF02770"/>
    </source>
</evidence>
<evidence type="ECO:0000256" key="5">
    <source>
        <dbReference type="ARBA" id="ARBA00023002"/>
    </source>
</evidence>
<dbReference type="Gene3D" id="1.20.140.10">
    <property type="entry name" value="Butyryl-CoA Dehydrogenase, subunit A, domain 3"/>
    <property type="match status" value="1"/>
</dbReference>
<dbReference type="Pfam" id="PF02770">
    <property type="entry name" value="Acyl-CoA_dh_M"/>
    <property type="match status" value="1"/>
</dbReference>
<dbReference type="Proteomes" id="UP000752012">
    <property type="component" value="Unassembled WGS sequence"/>
</dbReference>
<keyword evidence="4 6" id="KW-0274">FAD</keyword>
<evidence type="ECO:0000313" key="11">
    <source>
        <dbReference type="Proteomes" id="UP000752012"/>
    </source>
</evidence>
<evidence type="ECO:0000313" key="10">
    <source>
        <dbReference type="EMBL" id="NJP38087.1"/>
    </source>
</evidence>
<dbReference type="EMBL" id="JAATHJ010000016">
    <property type="protein sequence ID" value="NJP38087.1"/>
    <property type="molecule type" value="Genomic_DNA"/>
</dbReference>
<evidence type="ECO:0000256" key="2">
    <source>
        <dbReference type="ARBA" id="ARBA00009347"/>
    </source>
</evidence>
<dbReference type="InterPro" id="IPR013786">
    <property type="entry name" value="AcylCoA_DH/ox_N"/>
</dbReference>
<feature type="domain" description="Acyl-CoA oxidase/dehydrogenase middle" evidence="8">
    <location>
        <begin position="117"/>
        <end position="207"/>
    </location>
</feature>
<proteinExistence type="inferred from homology"/>
<comment type="similarity">
    <text evidence="2 6">Belongs to the acyl-CoA dehydrogenase family.</text>
</comment>
<keyword evidence="3 6" id="KW-0285">Flavoprotein</keyword>
<keyword evidence="11" id="KW-1185">Reference proteome</keyword>
<sequence length="375" mass="41527">MKEKMMTWLLEQEETIAASGDRHDREGTFPEETADMLKTAGYSALTVPEELGGLGMNLPDFLKLQQQLARADGASALCMGWHNGLLYHMREHDLWIDEQQQFLMREAVSGKLFNAVASERASGSPARGGMPETTAEQSENGWILNGHKAFASMAPALDYAAITADIEGDGPAQFLVPMKTAGITIQDTWDSVAMRGTASHDLRLENVELSRNAKIQLKSRTVQPVNGWLLHIPACYLGIAERAFRTAAKFSRSYSPNSLNGTISETAHVRAKLGEMELLLRQSEAVLYRAAEQYEAARFEDRKLVQPELSAAKYTVTNNGMRIVDLAMRIGGAGSLSEQSTLQRCYRDIRAGLHNPPMDDIVLDQLADEALKRWE</sequence>
<dbReference type="Gene3D" id="2.40.110.10">
    <property type="entry name" value="Butyryl-CoA Dehydrogenase, subunit A, domain 2"/>
    <property type="match status" value="1"/>
</dbReference>
<comment type="caution">
    <text evidence="10">The sequence shown here is derived from an EMBL/GenBank/DDBJ whole genome shotgun (WGS) entry which is preliminary data.</text>
</comment>
<dbReference type="SUPFAM" id="SSF56645">
    <property type="entry name" value="Acyl-CoA dehydrogenase NM domain-like"/>
    <property type="match status" value="1"/>
</dbReference>
<keyword evidence="5 6" id="KW-0560">Oxidoreductase</keyword>
<feature type="domain" description="Acyl-CoA dehydrogenase/oxidase N-terminal" evidence="9">
    <location>
        <begin position="14"/>
        <end position="88"/>
    </location>
</feature>
<dbReference type="InterPro" id="IPR046373">
    <property type="entry name" value="Acyl-CoA_Oxase/DH_mid-dom_sf"/>
</dbReference>
<dbReference type="InterPro" id="IPR009100">
    <property type="entry name" value="AcylCoA_DH/oxidase_NM_dom_sf"/>
</dbReference>
<dbReference type="AlphaFoldDB" id="A0A969PYW1"/>
<dbReference type="GO" id="GO:0050660">
    <property type="term" value="F:flavin adenine dinucleotide binding"/>
    <property type="evidence" value="ECO:0007669"/>
    <property type="project" value="InterPro"/>
</dbReference>